<dbReference type="SUPFAM" id="SSF56281">
    <property type="entry name" value="Metallo-hydrolase/oxidoreductase"/>
    <property type="match status" value="1"/>
</dbReference>
<dbReference type="Pfam" id="PF07521">
    <property type="entry name" value="RMMBL"/>
    <property type="match status" value="1"/>
</dbReference>
<dbReference type="Gene3D" id="3.60.15.10">
    <property type="entry name" value="Ribonuclease Z/Hydroxyacylglutathione hydrolase-like"/>
    <property type="match status" value="1"/>
</dbReference>
<protein>
    <submittedName>
        <fullName evidence="5">MBL fold metallo-hydrolase</fullName>
    </submittedName>
</protein>
<sequence length="727" mass="74531">MSAPDPAVAALPSPIREVLHAAATVVAGRPGQEIDPERAVSSSDGVAQLLGLLEQSAALRGVAAARLPADALTGAEAATAGALTAADGGEAARGAARVRELIDEHRRAARRAARGAERAARAPAAEREEQRAAQRLTQLRDSRDRAKMRAQQAEAEAAELRAELADVGDDLTATVARAEAAEVQLATMRSALADPLQVAAALAAALTPAAPRGLRDSRGPAAGEPALVDPGRPAAAPAFDAERLVAAARAAALPAEVADTVTTWLPTLLTAFVEPPRPVAQVRERNLRVDVLGGGTEIGGSCVLITAGDTRLLVDAGSRPGATASGPPRIDEALSGPLHGIVITHAHNDHAGWVPAILARQPDVPVFVTDATSSLLATMWFDSAKVMARRGAESGEGAAAVPYGRDDVRHALSRMQTLPFNRPRRLRDVEIELFPAGHIVGAAGVVVHAGEQRVVVSGDVSRPGQRTVGGIDIPTAATGADLLLLESTYAAQGRLTPRHIATDDLVNKVATVTSGGGRVLVPAFALGRAQEVALTLAEALPDVDVLIDGLARSVSGVYEQYPGPDGTLMQIFGPKVRAVPPGGTRDAIASLRSGVVIATSGMLTAGPAVRWAQALLPDPNAALMVVGYQDEDSPGARLLALAETGGGTFDLPGVDGGPDITVPVNASVGSYKLGAHASADELVTITADVGAAHVMLVHGERRGQAAFAERLAHRGQATVPTGAWSAP</sequence>
<dbReference type="InterPro" id="IPR036866">
    <property type="entry name" value="RibonucZ/Hydroxyglut_hydro"/>
</dbReference>
<feature type="coiled-coil region" evidence="2">
    <location>
        <begin position="136"/>
        <end position="170"/>
    </location>
</feature>
<dbReference type="PANTHER" id="PTHR11203:SF37">
    <property type="entry name" value="INTEGRATOR COMPLEX SUBUNIT 11"/>
    <property type="match status" value="1"/>
</dbReference>
<dbReference type="InterPro" id="IPR011108">
    <property type="entry name" value="RMMBL"/>
</dbReference>
<evidence type="ECO:0000313" key="6">
    <source>
        <dbReference type="Proteomes" id="UP000470470"/>
    </source>
</evidence>
<dbReference type="SMART" id="SM00849">
    <property type="entry name" value="Lactamase_B"/>
    <property type="match status" value="1"/>
</dbReference>
<dbReference type="GO" id="GO:0016787">
    <property type="term" value="F:hydrolase activity"/>
    <property type="evidence" value="ECO:0007669"/>
    <property type="project" value="UniProtKB-KW"/>
</dbReference>
<reference evidence="5 6" key="1">
    <citation type="submission" date="2020-02" db="EMBL/GenBank/DDBJ databases">
        <title>The whole genome sequence of CPCC 205119.</title>
        <authorList>
            <person name="Jiang Z."/>
        </authorList>
    </citation>
    <scope>NUCLEOTIDE SEQUENCE [LARGE SCALE GENOMIC DNA]</scope>
    <source>
        <strain evidence="5 6">CPCC 205119</strain>
    </source>
</reference>
<dbReference type="AlphaFoldDB" id="A0A7K3WE18"/>
<evidence type="ECO:0000256" key="2">
    <source>
        <dbReference type="SAM" id="Coils"/>
    </source>
</evidence>
<accession>A0A7K3WE18</accession>
<proteinExistence type="predicted"/>
<dbReference type="Pfam" id="PF00753">
    <property type="entry name" value="Lactamase_B"/>
    <property type="match status" value="1"/>
</dbReference>
<dbReference type="InterPro" id="IPR001279">
    <property type="entry name" value="Metallo-B-lactamas"/>
</dbReference>
<dbReference type="Pfam" id="PF10996">
    <property type="entry name" value="Beta-Casp"/>
    <property type="match status" value="1"/>
</dbReference>
<dbReference type="Gene3D" id="3.40.50.10890">
    <property type="match status" value="1"/>
</dbReference>
<feature type="domain" description="Metallo-beta-lactamase" evidence="3">
    <location>
        <begin position="299"/>
        <end position="504"/>
    </location>
</feature>
<evidence type="ECO:0000256" key="1">
    <source>
        <dbReference type="ARBA" id="ARBA00022801"/>
    </source>
</evidence>
<name>A0A7K3WE18_9ACTN</name>
<dbReference type="EMBL" id="JAAGWK010000015">
    <property type="protein sequence ID" value="NEL54664.1"/>
    <property type="molecule type" value="Genomic_DNA"/>
</dbReference>
<dbReference type="SMART" id="SM01027">
    <property type="entry name" value="Beta-Casp"/>
    <property type="match status" value="1"/>
</dbReference>
<dbReference type="RefSeq" id="WP_152731076.1">
    <property type="nucleotide sequence ID" value="NZ_JAABOZ010000001.1"/>
</dbReference>
<dbReference type="Proteomes" id="UP000470470">
    <property type="component" value="Unassembled WGS sequence"/>
</dbReference>
<evidence type="ECO:0000259" key="4">
    <source>
        <dbReference type="SMART" id="SM01027"/>
    </source>
</evidence>
<comment type="caution">
    <text evidence="5">The sequence shown here is derived from an EMBL/GenBank/DDBJ whole genome shotgun (WGS) entry which is preliminary data.</text>
</comment>
<feature type="domain" description="Beta-Casp" evidence="4">
    <location>
        <begin position="529"/>
        <end position="638"/>
    </location>
</feature>
<keyword evidence="6" id="KW-1185">Reference proteome</keyword>
<gene>
    <name evidence="5" type="ORF">G1H19_11695</name>
</gene>
<organism evidence="5 6">
    <name type="scientific">Goekera deserti</name>
    <dbReference type="NCBI Taxonomy" id="2497753"/>
    <lineage>
        <taxon>Bacteria</taxon>
        <taxon>Bacillati</taxon>
        <taxon>Actinomycetota</taxon>
        <taxon>Actinomycetes</taxon>
        <taxon>Geodermatophilales</taxon>
        <taxon>Geodermatophilaceae</taxon>
        <taxon>Goekera</taxon>
    </lineage>
</organism>
<dbReference type="InterPro" id="IPR022712">
    <property type="entry name" value="Beta_Casp"/>
</dbReference>
<dbReference type="GO" id="GO:0004521">
    <property type="term" value="F:RNA endonuclease activity"/>
    <property type="evidence" value="ECO:0007669"/>
    <property type="project" value="TreeGrafter"/>
</dbReference>
<keyword evidence="2" id="KW-0175">Coiled coil</keyword>
<evidence type="ECO:0000313" key="5">
    <source>
        <dbReference type="EMBL" id="NEL54664.1"/>
    </source>
</evidence>
<evidence type="ECO:0000259" key="3">
    <source>
        <dbReference type="SMART" id="SM00849"/>
    </source>
</evidence>
<dbReference type="PANTHER" id="PTHR11203">
    <property type="entry name" value="CLEAVAGE AND POLYADENYLATION SPECIFICITY FACTOR FAMILY MEMBER"/>
    <property type="match status" value="1"/>
</dbReference>
<dbReference type="CDD" id="cd16295">
    <property type="entry name" value="TTHA0252-CPSF-like_MBL-fold"/>
    <property type="match status" value="1"/>
</dbReference>
<keyword evidence="1 5" id="KW-0378">Hydrolase</keyword>
<dbReference type="InterPro" id="IPR050698">
    <property type="entry name" value="MBL"/>
</dbReference>